<evidence type="ECO:0000313" key="2">
    <source>
        <dbReference type="WBParaSite" id="ES5_v2.g10615.t1"/>
    </source>
</evidence>
<evidence type="ECO:0000313" key="1">
    <source>
        <dbReference type="Proteomes" id="UP000887579"/>
    </source>
</evidence>
<reference evidence="2" key="1">
    <citation type="submission" date="2022-11" db="UniProtKB">
        <authorList>
            <consortium name="WormBaseParasite"/>
        </authorList>
    </citation>
    <scope>IDENTIFICATION</scope>
</reference>
<accession>A0AC34F0T6</accession>
<name>A0AC34F0T6_9BILA</name>
<protein>
    <submittedName>
        <fullName evidence="2">Uncharacterized protein</fullName>
    </submittedName>
</protein>
<sequence>MKIISMDEAVLNKYTMNPANQIAVAKYLNKYLNSAQTQNQKDERSNNIIYHEMHDILFKFLQFQNSNLQSLAINTFCKLINCKQKDIIVKIFAKDNFSILGQLLWSWNIAVRKQTAILFAKIAEYLIQDDNTFRDGTELMQFQFLTKQLRNPNNKKDVANLITEVTFGDIADDLSKHELLRYIITFLSEILCLSSPETFDVIFYSFVYILLKPHYSSICIEHSGMLNHFYKPSPSYVECEMEKIHKTACFLSAIYQNHDPAITGKLIQSTIPAVKKLLYIKDKFVVSDAFLTMWYLLKRVEKRIESVLGKKMLQDLQMQLTPEENLDAKADYIIDNYKSAYQVKYVPAFNFNFKNNEVQNLENWNEKAWETPNQIDFYLNIFSLFASDKCYAIMETNLRKIRVLGSRYLRAQSRNCSML</sequence>
<organism evidence="1 2">
    <name type="scientific">Panagrolaimus sp. ES5</name>
    <dbReference type="NCBI Taxonomy" id="591445"/>
    <lineage>
        <taxon>Eukaryota</taxon>
        <taxon>Metazoa</taxon>
        <taxon>Ecdysozoa</taxon>
        <taxon>Nematoda</taxon>
        <taxon>Chromadorea</taxon>
        <taxon>Rhabditida</taxon>
        <taxon>Tylenchina</taxon>
        <taxon>Panagrolaimomorpha</taxon>
        <taxon>Panagrolaimoidea</taxon>
        <taxon>Panagrolaimidae</taxon>
        <taxon>Panagrolaimus</taxon>
    </lineage>
</organism>
<proteinExistence type="predicted"/>
<dbReference type="Proteomes" id="UP000887579">
    <property type="component" value="Unplaced"/>
</dbReference>
<dbReference type="WBParaSite" id="ES5_v2.g10615.t1">
    <property type="protein sequence ID" value="ES5_v2.g10615.t1"/>
    <property type="gene ID" value="ES5_v2.g10615"/>
</dbReference>